<evidence type="ECO:0000256" key="3">
    <source>
        <dbReference type="ARBA" id="ARBA00022989"/>
    </source>
</evidence>
<comment type="subcellular location">
    <subcellularLocation>
        <location evidence="5">Cell membrane</location>
        <topology evidence="5">Multi-pass membrane protein</topology>
    </subcellularLocation>
    <subcellularLocation>
        <location evidence="1">Membrane</location>
        <topology evidence="1">Multi-pass membrane protein</topology>
    </subcellularLocation>
</comment>
<reference evidence="6 7" key="1">
    <citation type="submission" date="2019-03" db="EMBL/GenBank/DDBJ databases">
        <title>Genomic Encyclopedia of Type Strains, Phase IV (KMG-IV): sequencing the most valuable type-strain genomes for metagenomic binning, comparative biology and taxonomic classification.</title>
        <authorList>
            <person name="Goeker M."/>
        </authorList>
    </citation>
    <scope>NUCLEOTIDE SEQUENCE [LARGE SCALE GENOMIC DNA]</scope>
    <source>
        <strain evidence="6 7">DSM 13328</strain>
    </source>
</reference>
<dbReference type="Pfam" id="PF01925">
    <property type="entry name" value="TauE"/>
    <property type="match status" value="1"/>
</dbReference>
<dbReference type="AlphaFoldDB" id="A0A484F3Q1"/>
<evidence type="ECO:0000256" key="2">
    <source>
        <dbReference type="ARBA" id="ARBA00022692"/>
    </source>
</evidence>
<dbReference type="InterPro" id="IPR002781">
    <property type="entry name" value="TM_pro_TauE-like"/>
</dbReference>
<keyword evidence="5" id="KW-1003">Cell membrane</keyword>
<dbReference type="GO" id="GO:0005886">
    <property type="term" value="C:plasma membrane"/>
    <property type="evidence" value="ECO:0007669"/>
    <property type="project" value="UniProtKB-SubCell"/>
</dbReference>
<feature type="transmembrane region" description="Helical" evidence="5">
    <location>
        <begin position="148"/>
        <end position="180"/>
    </location>
</feature>
<name>A0A484F3Q1_9EURY</name>
<evidence type="ECO:0000256" key="5">
    <source>
        <dbReference type="RuleBase" id="RU363041"/>
    </source>
</evidence>
<dbReference type="EMBL" id="SNYS01000008">
    <property type="protein sequence ID" value="TDQ68813.1"/>
    <property type="molecule type" value="Genomic_DNA"/>
</dbReference>
<comment type="caution">
    <text evidence="6">The sequence shown here is derived from an EMBL/GenBank/DDBJ whole genome shotgun (WGS) entry which is preliminary data.</text>
</comment>
<feature type="transmembrane region" description="Helical" evidence="5">
    <location>
        <begin position="89"/>
        <end position="107"/>
    </location>
</feature>
<evidence type="ECO:0000256" key="4">
    <source>
        <dbReference type="ARBA" id="ARBA00023136"/>
    </source>
</evidence>
<dbReference type="Proteomes" id="UP000294855">
    <property type="component" value="Unassembled WGS sequence"/>
</dbReference>
<feature type="transmembrane region" description="Helical" evidence="5">
    <location>
        <begin position="112"/>
        <end position="128"/>
    </location>
</feature>
<dbReference type="PANTHER" id="PTHR43483">
    <property type="entry name" value="MEMBRANE TRANSPORTER PROTEIN HI_0806-RELATED"/>
    <property type="match status" value="1"/>
</dbReference>
<comment type="similarity">
    <text evidence="5">Belongs to the 4-toluene sulfonate uptake permease (TSUP) (TC 2.A.102) family.</text>
</comment>
<evidence type="ECO:0000313" key="7">
    <source>
        <dbReference type="Proteomes" id="UP000294855"/>
    </source>
</evidence>
<sequence length="277" mass="29348">MIILELMFLFFLAALVLGGAVAGSFSGMLGIGGSILLVPLQFYLLTRLGYPPDIALKTAIATALFFTLPTSLSSAYNHSKRNTVLWKKGLLMGVFGFVFSFAGGYIASHLNAAYLSIIFGVVVLGASLKFTTTKNANEDPEKMSQNPIIYAVCGSLMGLLSGLTGIGGGLVLIPLVIFLAKMPLRQAIGTSSATIIFTAFGGVISYIINGIGVEGLPPYSFGYVNLIMWIALVIPGVILASVGAKLSHKLNQKYMRNAFTVITFLVGVGMILKGFLM</sequence>
<gene>
    <name evidence="6" type="ORF">C7391_1009</name>
</gene>
<dbReference type="PANTHER" id="PTHR43483:SF3">
    <property type="entry name" value="MEMBRANE TRANSPORTER PROTEIN HI_0806-RELATED"/>
    <property type="match status" value="1"/>
</dbReference>
<organism evidence="6 7">
    <name type="scientific">Methanimicrococcus blatticola</name>
    <dbReference type="NCBI Taxonomy" id="91560"/>
    <lineage>
        <taxon>Archaea</taxon>
        <taxon>Methanobacteriati</taxon>
        <taxon>Methanobacteriota</taxon>
        <taxon>Stenosarchaea group</taxon>
        <taxon>Methanomicrobia</taxon>
        <taxon>Methanosarcinales</taxon>
        <taxon>Methanosarcinaceae</taxon>
        <taxon>Methanimicrococcus</taxon>
    </lineage>
</organism>
<feature type="transmembrane region" description="Helical" evidence="5">
    <location>
        <begin position="187"/>
        <end position="208"/>
    </location>
</feature>
<accession>A0A484F3Q1</accession>
<protein>
    <recommendedName>
        <fullName evidence="5">Probable membrane transporter protein</fullName>
    </recommendedName>
</protein>
<proteinExistence type="inferred from homology"/>
<feature type="transmembrane region" description="Helical" evidence="5">
    <location>
        <begin position="58"/>
        <end position="77"/>
    </location>
</feature>
<feature type="transmembrane region" description="Helical" evidence="5">
    <location>
        <begin position="254"/>
        <end position="276"/>
    </location>
</feature>
<feature type="transmembrane region" description="Helical" evidence="5">
    <location>
        <begin position="28"/>
        <end position="46"/>
    </location>
</feature>
<keyword evidence="4 5" id="KW-0472">Membrane</keyword>
<evidence type="ECO:0000313" key="6">
    <source>
        <dbReference type="EMBL" id="TDQ68813.1"/>
    </source>
</evidence>
<keyword evidence="2 5" id="KW-0812">Transmembrane</keyword>
<keyword evidence="3 5" id="KW-1133">Transmembrane helix</keyword>
<keyword evidence="7" id="KW-1185">Reference proteome</keyword>
<feature type="transmembrane region" description="Helical" evidence="5">
    <location>
        <begin position="220"/>
        <end position="242"/>
    </location>
</feature>
<evidence type="ECO:0000256" key="1">
    <source>
        <dbReference type="ARBA" id="ARBA00004141"/>
    </source>
</evidence>